<dbReference type="GO" id="GO:0003677">
    <property type="term" value="F:DNA binding"/>
    <property type="evidence" value="ECO:0007669"/>
    <property type="project" value="InterPro"/>
</dbReference>
<feature type="domain" description="Transposase IS116/IS110/IS902 C-terminal" evidence="3">
    <location>
        <begin position="271"/>
        <end position="354"/>
    </location>
</feature>
<feature type="domain" description="Transposase IS110-like N-terminal" evidence="2">
    <location>
        <begin position="5"/>
        <end position="163"/>
    </location>
</feature>
<dbReference type="NCBIfam" id="NF033542">
    <property type="entry name" value="transpos_IS110"/>
    <property type="match status" value="1"/>
</dbReference>
<organism evidence="4 5">
    <name type="scientific">Streptomyces scabiei</name>
    <dbReference type="NCBI Taxonomy" id="1930"/>
    <lineage>
        <taxon>Bacteria</taxon>
        <taxon>Bacillati</taxon>
        <taxon>Actinomycetota</taxon>
        <taxon>Actinomycetes</taxon>
        <taxon>Kitasatosporales</taxon>
        <taxon>Streptomycetaceae</taxon>
        <taxon>Streptomyces</taxon>
    </lineage>
</organism>
<dbReference type="RefSeq" id="WP_059084550.1">
    <property type="nucleotide sequence ID" value="NZ_BCMM01000060.1"/>
</dbReference>
<dbReference type="Pfam" id="PF02371">
    <property type="entry name" value="Transposase_20"/>
    <property type="match status" value="1"/>
</dbReference>
<evidence type="ECO:0000259" key="2">
    <source>
        <dbReference type="Pfam" id="PF01548"/>
    </source>
</evidence>
<dbReference type="InterPro" id="IPR003346">
    <property type="entry name" value="Transposase_20"/>
</dbReference>
<protein>
    <submittedName>
        <fullName evidence="4">Transposase IS116/IS110/IS902 family protein</fullName>
    </submittedName>
</protein>
<comment type="caution">
    <text evidence="4">The sequence shown here is derived from an EMBL/GenBank/DDBJ whole genome shotgun (WGS) entry which is preliminary data.</text>
</comment>
<dbReference type="Pfam" id="PF01548">
    <property type="entry name" value="DEDD_Tnp_IS110"/>
    <property type="match status" value="1"/>
</dbReference>
<reference evidence="4 5" key="2">
    <citation type="journal article" date="2016" name="Genome Announc.">
        <title>Draft Genome Sequences of Streptomyces scabiei S58, Streptomyces turgidiscabies T45, and Streptomyces acidiscabies a10, the Pathogens of Potato Common Scab, Isolated in Japan.</title>
        <authorList>
            <person name="Tomihama T."/>
            <person name="Nishi Y."/>
            <person name="Sakai M."/>
            <person name="Ikenaga M."/>
            <person name="Okubo T."/>
            <person name="Ikeda S."/>
        </authorList>
    </citation>
    <scope>NUCLEOTIDE SEQUENCE [LARGE SCALE GENOMIC DNA]</scope>
    <source>
        <strain evidence="4 5">S58</strain>
    </source>
</reference>
<name>A0A100JXM8_STRSC</name>
<evidence type="ECO:0000259" key="3">
    <source>
        <dbReference type="Pfam" id="PF02371"/>
    </source>
</evidence>
<keyword evidence="1" id="KW-0472">Membrane</keyword>
<dbReference type="InterPro" id="IPR047650">
    <property type="entry name" value="Transpos_IS110"/>
</dbReference>
<keyword evidence="1" id="KW-0812">Transmembrane</keyword>
<dbReference type="Proteomes" id="UP000067448">
    <property type="component" value="Unassembled WGS sequence"/>
</dbReference>
<evidence type="ECO:0000313" key="4">
    <source>
        <dbReference type="EMBL" id="GAQ67555.1"/>
    </source>
</evidence>
<proteinExistence type="predicted"/>
<gene>
    <name evidence="4" type="ORF">SsS58_08011</name>
</gene>
<sequence length="399" mass="43212">MTTTAGFDIAKDFHWLAVADDRGRPLLSRRVDNDPAAIGQAIGELHTIEADHGPVTIGLDILGGIAALLTAMLLAAGFRVVHVPGLAVNRARRATRGGENKSDPRDAKVIAEQVMLREDLRTVELPEEATVELRLLVGHRTTLVKEATARTARLRDLLTGIHPGLEKAVDATNKSGLILLGHYVTPAEIRRAGVTRIADYLRKRGVRTAIAQSLADAAHASAQAQHAVVPGERRTARLIRELADELLAGKSRLSTLETEIRQLVADHPDGALIRSLPGMGATLTAEFIASVGDIRRFAGGDALAAASGLSPVLSQSGKVRYSRSATGGDKALKRVFYQAAFCSIQRDPTSRAFYDRKRAEGKRHHQALIALARRKVNVLYAILRDRRPFEARPTLRLVA</sequence>
<reference evidence="5" key="3">
    <citation type="submission" date="2016-02" db="EMBL/GenBank/DDBJ databases">
        <title>Draft genome of pathogenic Streptomyces sp. in Japan.</title>
        <authorList>
            <person name="Tomihama T."/>
            <person name="Ikenaga M."/>
            <person name="Sakai M."/>
            <person name="Okubo T."/>
            <person name="Ikeda S."/>
        </authorList>
    </citation>
    <scope>NUCLEOTIDE SEQUENCE [LARGE SCALE GENOMIC DNA]</scope>
    <source>
        <strain evidence="5">S58</strain>
    </source>
</reference>
<evidence type="ECO:0000256" key="1">
    <source>
        <dbReference type="SAM" id="Phobius"/>
    </source>
</evidence>
<dbReference type="GO" id="GO:0004803">
    <property type="term" value="F:transposase activity"/>
    <property type="evidence" value="ECO:0007669"/>
    <property type="project" value="InterPro"/>
</dbReference>
<dbReference type="AlphaFoldDB" id="A0A100JXM8"/>
<dbReference type="EMBL" id="BCMM01000060">
    <property type="protein sequence ID" value="GAQ67555.1"/>
    <property type="molecule type" value="Genomic_DNA"/>
</dbReference>
<dbReference type="GO" id="GO:0006313">
    <property type="term" value="P:DNA transposition"/>
    <property type="evidence" value="ECO:0007669"/>
    <property type="project" value="InterPro"/>
</dbReference>
<evidence type="ECO:0000313" key="5">
    <source>
        <dbReference type="Proteomes" id="UP000067448"/>
    </source>
</evidence>
<dbReference type="PANTHER" id="PTHR33055:SF3">
    <property type="entry name" value="PUTATIVE TRANSPOSASE FOR IS117-RELATED"/>
    <property type="match status" value="1"/>
</dbReference>
<dbReference type="OrthoDB" id="3188901at2"/>
<accession>A0A100JXM8</accession>
<dbReference type="InterPro" id="IPR002525">
    <property type="entry name" value="Transp_IS110-like_N"/>
</dbReference>
<reference evidence="5" key="1">
    <citation type="submission" date="2015-11" db="EMBL/GenBank/DDBJ databases">
        <authorList>
            <consortium name="Cross-ministerial Strategic Innovation Promotion Program (SIP) consortium"/>
            <person name="Tomihama T."/>
            <person name="Ikenaga M."/>
            <person name="Sakai M."/>
            <person name="Okubo T."/>
            <person name="Ikeda S."/>
        </authorList>
    </citation>
    <scope>NUCLEOTIDE SEQUENCE [LARGE SCALE GENOMIC DNA]</scope>
    <source>
        <strain evidence="5">S58</strain>
    </source>
</reference>
<keyword evidence="1" id="KW-1133">Transmembrane helix</keyword>
<feature type="transmembrane region" description="Helical" evidence="1">
    <location>
        <begin position="61"/>
        <end position="81"/>
    </location>
</feature>
<dbReference type="PANTHER" id="PTHR33055">
    <property type="entry name" value="TRANSPOSASE FOR INSERTION SEQUENCE ELEMENT IS1111A"/>
    <property type="match status" value="1"/>
</dbReference>